<reference evidence="1 2" key="1">
    <citation type="submission" date="2011-08" db="EMBL/GenBank/DDBJ databases">
        <authorList>
            <person name="Liu Z.J."/>
            <person name="Shi F.L."/>
            <person name="Lu J.Q."/>
            <person name="Li M."/>
            <person name="Wang Z.L."/>
        </authorList>
    </citation>
    <scope>NUCLEOTIDE SEQUENCE [LARGE SCALE GENOMIC DNA]</scope>
    <source>
        <strain evidence="1 2">USNM 41457</strain>
    </source>
</reference>
<comment type="caution">
    <text evidence="1">The sequence shown here is derived from an EMBL/GenBank/DDBJ whole genome shotgun (WGS) entry which is preliminary data.</text>
</comment>
<evidence type="ECO:0000313" key="2">
    <source>
        <dbReference type="Proteomes" id="UP000003163"/>
    </source>
</evidence>
<dbReference type="EMBL" id="AFBI03000006">
    <property type="protein sequence ID" value="EJW01243.1"/>
    <property type="molecule type" value="Genomic_DNA"/>
</dbReference>
<accession>J8ZNI3</accession>
<keyword evidence="2" id="KW-1185">Reference proteome</keyword>
<reference evidence="2" key="2">
    <citation type="submission" date="2015-07" db="EMBL/GenBank/DDBJ databases">
        <title>Contrasting host-pathogen interactions and genome evolution in two generalist and specialist microsporidian pathogens of mosquitoes.</title>
        <authorList>
            <consortium name="The Broad Institute Genomics Platform"/>
            <consortium name="The Broad Institute Genome Sequencing Center for Infectious Disease"/>
            <person name="Cuomo C.A."/>
            <person name="Sanscrainte N.D."/>
            <person name="Goldberg J.M."/>
            <person name="Heiman D."/>
            <person name="Young S."/>
            <person name="Zeng Q."/>
            <person name="Becnel J.J."/>
            <person name="Birren B.W."/>
        </authorList>
    </citation>
    <scope>NUCLEOTIDE SEQUENCE [LARGE SCALE GENOMIC DNA]</scope>
    <source>
        <strain evidence="2">USNM 41457</strain>
    </source>
</reference>
<dbReference type="HOGENOM" id="CLU_2171031_0_0_1"/>
<dbReference type="VEuPathDB" id="MicrosporidiaDB:EDEG_00543"/>
<dbReference type="Proteomes" id="UP000003163">
    <property type="component" value="Unassembled WGS sequence"/>
</dbReference>
<organism evidence="1 2">
    <name type="scientific">Edhazardia aedis (strain USNM 41457)</name>
    <name type="common">Microsporidian parasite</name>
    <dbReference type="NCBI Taxonomy" id="1003232"/>
    <lineage>
        <taxon>Eukaryota</taxon>
        <taxon>Fungi</taxon>
        <taxon>Fungi incertae sedis</taxon>
        <taxon>Microsporidia</taxon>
        <taxon>Edhazardia</taxon>
    </lineage>
</organism>
<protein>
    <submittedName>
        <fullName evidence="1">Uncharacterized protein</fullName>
    </submittedName>
</protein>
<gene>
    <name evidence="1" type="ORF">EDEG_00543</name>
</gene>
<sequence>MISKTVYFYIYQQRKVFIMECFSRLPVYITIINIKKLLFHFEKEYKYHMIVFIVLNRQKAKISFLSHFKLLIITKKYIIFFLFKIRKIYHIITYNRIFHMITLYFVSKTK</sequence>
<dbReference type="InParanoid" id="J8ZNI3"/>
<dbReference type="AlphaFoldDB" id="J8ZNI3"/>
<proteinExistence type="predicted"/>
<evidence type="ECO:0000313" key="1">
    <source>
        <dbReference type="EMBL" id="EJW01243.1"/>
    </source>
</evidence>
<name>J8ZNI3_EDHAE</name>